<keyword evidence="3" id="KW-1185">Reference proteome</keyword>
<dbReference type="EMBL" id="JALNTZ010000005">
    <property type="protein sequence ID" value="KAJ3650561.1"/>
    <property type="molecule type" value="Genomic_DNA"/>
</dbReference>
<proteinExistence type="predicted"/>
<accession>A0AA38I9Z3</accession>
<comment type="caution">
    <text evidence="2">The sequence shown here is derived from an EMBL/GenBank/DDBJ whole genome shotgun (WGS) entry which is preliminary data.</text>
</comment>
<evidence type="ECO:0000256" key="1">
    <source>
        <dbReference type="SAM" id="MobiDB-lite"/>
    </source>
</evidence>
<evidence type="ECO:0000313" key="2">
    <source>
        <dbReference type="EMBL" id="KAJ3650561.1"/>
    </source>
</evidence>
<sequence length="148" mass="16182">MSPFLFIEAKVLMTDAALFFSFLSFHSLHARRIRIDNCHGHTRTPHVGNSPEQVGGRRALSHAGDGGGDEGTRTYLKICKGAVYGGVYANLDRTGEDFMGSLAELLYGLRAKGHFCAALSAWCTSTNNGMMVVCGYMGRGRMLFVQRN</sequence>
<gene>
    <name evidence="2" type="ORF">Zmor_016651</name>
</gene>
<protein>
    <submittedName>
        <fullName evidence="2">Uncharacterized protein</fullName>
    </submittedName>
</protein>
<name>A0AA38I9Z3_9CUCU</name>
<reference evidence="2" key="1">
    <citation type="journal article" date="2023" name="G3 (Bethesda)">
        <title>Whole genome assemblies of Zophobas morio and Tenebrio molitor.</title>
        <authorList>
            <person name="Kaur S."/>
            <person name="Stinson S.A."/>
            <person name="diCenzo G.C."/>
        </authorList>
    </citation>
    <scope>NUCLEOTIDE SEQUENCE</scope>
    <source>
        <strain evidence="2">QUZm001</strain>
    </source>
</reference>
<dbReference type="AlphaFoldDB" id="A0AA38I9Z3"/>
<organism evidence="2 3">
    <name type="scientific">Zophobas morio</name>
    <dbReference type="NCBI Taxonomy" id="2755281"/>
    <lineage>
        <taxon>Eukaryota</taxon>
        <taxon>Metazoa</taxon>
        <taxon>Ecdysozoa</taxon>
        <taxon>Arthropoda</taxon>
        <taxon>Hexapoda</taxon>
        <taxon>Insecta</taxon>
        <taxon>Pterygota</taxon>
        <taxon>Neoptera</taxon>
        <taxon>Endopterygota</taxon>
        <taxon>Coleoptera</taxon>
        <taxon>Polyphaga</taxon>
        <taxon>Cucujiformia</taxon>
        <taxon>Tenebrionidae</taxon>
        <taxon>Zophobas</taxon>
    </lineage>
</organism>
<feature type="region of interest" description="Disordered" evidence="1">
    <location>
        <begin position="41"/>
        <end position="69"/>
    </location>
</feature>
<dbReference type="Proteomes" id="UP001168821">
    <property type="component" value="Unassembled WGS sequence"/>
</dbReference>
<evidence type="ECO:0000313" key="3">
    <source>
        <dbReference type="Proteomes" id="UP001168821"/>
    </source>
</evidence>